<evidence type="ECO:0000313" key="3">
    <source>
        <dbReference type="EMBL" id="QED36994.1"/>
    </source>
</evidence>
<dbReference type="AlphaFoldDB" id="A0A5B8YGT6"/>
<proteinExistence type="inferred from homology"/>
<dbReference type="Gene3D" id="3.10.129.10">
    <property type="entry name" value="Hotdog Thioesterase"/>
    <property type="match status" value="1"/>
</dbReference>
<dbReference type="InterPro" id="IPR006684">
    <property type="entry name" value="YbgC/YbaW"/>
</dbReference>
<dbReference type="InterPro" id="IPR050563">
    <property type="entry name" value="4-hydroxybenzoyl-CoA_TE"/>
</dbReference>
<name>A0A5B8YGT6_9FLAO</name>
<evidence type="ECO:0000313" key="4">
    <source>
        <dbReference type="Proteomes" id="UP000321954"/>
    </source>
</evidence>
<reference evidence="3 4" key="1">
    <citation type="submission" date="2019-08" db="EMBL/GenBank/DDBJ databases">
        <title>Antarcticibacterium arcticum sp. nov., a bacterium isolated from marine sediment of the Canadian Beaufort Sea.</title>
        <authorList>
            <person name="Lee Y.M."/>
            <person name="Baek K."/>
            <person name="Lee D.-H."/>
            <person name="Shin S.C."/>
            <person name="Jin Y.K."/>
            <person name="Park Y."/>
        </authorList>
    </citation>
    <scope>NUCLEOTIDE SEQUENCE [LARGE SCALE GENOMIC DNA]</scope>
    <source>
        <strain evidence="3 4">PAMC 28998</strain>
    </source>
</reference>
<keyword evidence="4" id="KW-1185">Reference proteome</keyword>
<dbReference type="Pfam" id="PF13279">
    <property type="entry name" value="4HBT_2"/>
    <property type="match status" value="1"/>
</dbReference>
<gene>
    <name evidence="3" type="ORF">FK178_04380</name>
</gene>
<evidence type="ECO:0000256" key="1">
    <source>
        <dbReference type="ARBA" id="ARBA00005953"/>
    </source>
</evidence>
<dbReference type="GO" id="GO:0047617">
    <property type="term" value="F:fatty acyl-CoA hydrolase activity"/>
    <property type="evidence" value="ECO:0007669"/>
    <property type="project" value="TreeGrafter"/>
</dbReference>
<dbReference type="OrthoDB" id="9800856at2"/>
<dbReference type="KEGG" id="anp:FK178_04380"/>
<dbReference type="Proteomes" id="UP000321954">
    <property type="component" value="Chromosome"/>
</dbReference>
<organism evidence="3 4">
    <name type="scientific">Antarcticibacterium arcticum</name>
    <dbReference type="NCBI Taxonomy" id="2585771"/>
    <lineage>
        <taxon>Bacteria</taxon>
        <taxon>Pseudomonadati</taxon>
        <taxon>Bacteroidota</taxon>
        <taxon>Flavobacteriia</taxon>
        <taxon>Flavobacteriales</taxon>
        <taxon>Flavobacteriaceae</taxon>
        <taxon>Antarcticibacterium</taxon>
    </lineage>
</organism>
<accession>A0A5B8YGT6</accession>
<sequence length="140" mass="16307">MPEAFPLKTRTTLRVRFHECDPLQIVWHGNYLKYFEEGREDFGRKHGISYHDAQSKGIAMPIVRSVCEHKLPLKYGDIFEVESTYIDSGAAKILFQYKIFKDEKLVCTGETMQVFLNDKGEMLLSIPPFFLDWKQKTGLL</sequence>
<dbReference type="PANTHER" id="PTHR31793:SF27">
    <property type="entry name" value="NOVEL THIOESTERASE SUPERFAMILY DOMAIN AND SAPOSIN A-TYPE DOMAIN CONTAINING PROTEIN (0610012H03RIK)"/>
    <property type="match status" value="1"/>
</dbReference>
<protein>
    <submittedName>
        <fullName evidence="3">Acyl-CoA thioesterase</fullName>
    </submittedName>
</protein>
<dbReference type="SUPFAM" id="SSF54637">
    <property type="entry name" value="Thioesterase/thiol ester dehydrase-isomerase"/>
    <property type="match status" value="1"/>
</dbReference>
<dbReference type="NCBIfam" id="TIGR00051">
    <property type="entry name" value="YbgC/FadM family acyl-CoA thioesterase"/>
    <property type="match status" value="1"/>
</dbReference>
<evidence type="ECO:0000256" key="2">
    <source>
        <dbReference type="ARBA" id="ARBA00022801"/>
    </source>
</evidence>
<dbReference type="InterPro" id="IPR029069">
    <property type="entry name" value="HotDog_dom_sf"/>
</dbReference>
<dbReference type="EMBL" id="CP042476">
    <property type="protein sequence ID" value="QED36994.1"/>
    <property type="molecule type" value="Genomic_DNA"/>
</dbReference>
<dbReference type="CDD" id="cd00586">
    <property type="entry name" value="4HBT"/>
    <property type="match status" value="1"/>
</dbReference>
<dbReference type="PIRSF" id="PIRSF003230">
    <property type="entry name" value="YbgC"/>
    <property type="match status" value="1"/>
</dbReference>
<keyword evidence="2" id="KW-0378">Hydrolase</keyword>
<comment type="similarity">
    <text evidence="1">Belongs to the 4-hydroxybenzoyl-CoA thioesterase family.</text>
</comment>
<dbReference type="RefSeq" id="WP_146831369.1">
    <property type="nucleotide sequence ID" value="NZ_CP042476.1"/>
</dbReference>
<dbReference type="PANTHER" id="PTHR31793">
    <property type="entry name" value="4-HYDROXYBENZOYL-COA THIOESTERASE FAMILY MEMBER"/>
    <property type="match status" value="1"/>
</dbReference>